<dbReference type="Proteomes" id="UP001275315">
    <property type="component" value="Unassembled WGS sequence"/>
</dbReference>
<proteinExistence type="predicted"/>
<organism evidence="2 3">
    <name type="scientific">Paracerasibacillus soli</name>
    <dbReference type="NCBI Taxonomy" id="480284"/>
    <lineage>
        <taxon>Bacteria</taxon>
        <taxon>Bacillati</taxon>
        <taxon>Bacillota</taxon>
        <taxon>Bacilli</taxon>
        <taxon>Bacillales</taxon>
        <taxon>Bacillaceae</taxon>
        <taxon>Paracerasibacillus</taxon>
    </lineage>
</organism>
<feature type="transmembrane region" description="Helical" evidence="1">
    <location>
        <begin position="6"/>
        <end position="23"/>
    </location>
</feature>
<sequence length="45" mass="5510">MIQIFFVILIWILPTFFMINAYLKMDEEEKQRFKDEFKQPLALLG</sequence>
<evidence type="ECO:0000313" key="3">
    <source>
        <dbReference type="Proteomes" id="UP001275315"/>
    </source>
</evidence>
<accession>A0ABU5CM26</accession>
<evidence type="ECO:0000313" key="2">
    <source>
        <dbReference type="EMBL" id="MDY0407413.1"/>
    </source>
</evidence>
<reference evidence="2 3" key="1">
    <citation type="submission" date="2023-10" db="EMBL/GenBank/DDBJ databases">
        <title>Virgibacillus soli CC-YMP-6 genome.</title>
        <authorList>
            <person name="Miliotis G."/>
            <person name="Sengupta P."/>
            <person name="Hameed A."/>
            <person name="Chuvochina M."/>
            <person name="Mcdonagh F."/>
            <person name="Simpson A.C."/>
            <person name="Singh N.K."/>
            <person name="Rekha P.D."/>
            <person name="Raman K."/>
            <person name="Hugenholtz P."/>
            <person name="Venkateswaran K."/>
        </authorList>
    </citation>
    <scope>NUCLEOTIDE SEQUENCE [LARGE SCALE GENOMIC DNA]</scope>
    <source>
        <strain evidence="2 3">CC-YMP-6</strain>
    </source>
</reference>
<comment type="caution">
    <text evidence="2">The sequence shown here is derived from an EMBL/GenBank/DDBJ whole genome shotgun (WGS) entry which is preliminary data.</text>
</comment>
<keyword evidence="1" id="KW-0472">Membrane</keyword>
<name>A0ABU5CM26_9BACI</name>
<protein>
    <submittedName>
        <fullName evidence="2">Uncharacterized protein</fullName>
    </submittedName>
</protein>
<gene>
    <name evidence="2" type="ORF">RWD45_00580</name>
</gene>
<evidence type="ECO:0000256" key="1">
    <source>
        <dbReference type="SAM" id="Phobius"/>
    </source>
</evidence>
<dbReference type="RefSeq" id="WP_320378243.1">
    <property type="nucleotide sequence ID" value="NZ_JAWDIQ010000001.1"/>
</dbReference>
<keyword evidence="3" id="KW-1185">Reference proteome</keyword>
<dbReference type="EMBL" id="JAWDIQ010000001">
    <property type="protein sequence ID" value="MDY0407413.1"/>
    <property type="molecule type" value="Genomic_DNA"/>
</dbReference>
<keyword evidence="1" id="KW-1133">Transmembrane helix</keyword>
<keyword evidence="1" id="KW-0812">Transmembrane</keyword>